<evidence type="ECO:0000256" key="11">
    <source>
        <dbReference type="HAMAP-Rule" id="MF_01920"/>
    </source>
</evidence>
<name>A0A126PUP3_ALTMA</name>
<dbReference type="PROSITE" id="PS51217">
    <property type="entry name" value="UVRD_HELICASE_CTER"/>
    <property type="match status" value="1"/>
</dbReference>
<sequence length="671" mass="75944">MKLNEAQESAVTFVSGPCLVLAGAGSGKTRVITNKIAHLVRNCDMPARYIAAVTFTNKAAREMKERVAQTLGKPEARGLKVSTFHTMGLTIIKAHVKDLGLKPGFSLFDDKDSFALLNDLTSDTLDGDKDQLQLLQSCISNWKNDLILPDALLKSATSTGEREFAEAYKRYQDNLKAYNALDFDDLILLPTLLLKSSEAIRAKWQSKIRYLLVDEYQDTNTSQYELVKLLVGERARFTVVGDDDQSIYSWRGAKPQNLHLLQQDFPRLNVIKLQQNYRSSGRILHCANILIQNNPHLFDKTLFSELQYGEPLKVIEAKNEEHEGERVVAELLAHKFMNRTQFKDYAILYRGNHQSRIFEKLLMSNRIPYKISGGMSFFGRAEVKDIMAYLRLLVNQDDDNALLRIINTPGRGIGRATLEKLGNFANSLGVSMFEAATHPNLNSVLPDKAFHSVSTFSRWIVELSDNAERGNTADAVRTMIRTMGYEEWLYETSASPKAAEMAMANVSTLFGWVNDMLEGNDLDQPMTLTEVVNRLILRDMMERGEDDGEGDQVQLMTLHASKGLEFPIVFLVGMEEGLLPHQSSIDEDNVEEERRLAYVGITRAQRELIFSLAKERRQFGEVINPEPSRFLFELPPDDVQWENQKPKATKEERQQKAQVGIANLRDILGKK</sequence>
<dbReference type="InterPro" id="IPR000212">
    <property type="entry name" value="DNA_helicase_UvrD/REP"/>
</dbReference>
<dbReference type="Gene3D" id="1.10.486.10">
    <property type="entry name" value="PCRA, domain 4"/>
    <property type="match status" value="1"/>
</dbReference>
<feature type="binding site" evidence="11">
    <location>
        <position position="278"/>
    </location>
    <ligand>
        <name>ATP</name>
        <dbReference type="ChEBI" id="CHEBI:30616"/>
    </ligand>
</feature>
<accession>A0A126PUP3</accession>
<evidence type="ECO:0000256" key="5">
    <source>
        <dbReference type="ARBA" id="ARBA00022806"/>
    </source>
</evidence>
<dbReference type="PANTHER" id="PTHR11070:SF64">
    <property type="entry name" value="ATP-DEPENDENT DNA HELICASE REP"/>
    <property type="match status" value="1"/>
</dbReference>
<evidence type="ECO:0000256" key="1">
    <source>
        <dbReference type="ARBA" id="ARBA00009922"/>
    </source>
</evidence>
<organism evidence="15 16">
    <name type="scientific">Alteromonas macleodii</name>
    <name type="common">Pseudoalteromonas macleodii</name>
    <dbReference type="NCBI Taxonomy" id="28108"/>
    <lineage>
        <taxon>Bacteria</taxon>
        <taxon>Pseudomonadati</taxon>
        <taxon>Pseudomonadota</taxon>
        <taxon>Gammaproteobacteria</taxon>
        <taxon>Alteromonadales</taxon>
        <taxon>Alteromonadaceae</taxon>
        <taxon>Alteromonas/Salinimonas group</taxon>
        <taxon>Alteromonas</taxon>
    </lineage>
</organism>
<dbReference type="EMBL" id="CP014323">
    <property type="protein sequence ID" value="AMJ96764.1"/>
    <property type="molecule type" value="Genomic_DNA"/>
</dbReference>
<evidence type="ECO:0000256" key="7">
    <source>
        <dbReference type="ARBA" id="ARBA00023125"/>
    </source>
</evidence>
<feature type="domain" description="UvrD-like helicase ATP-binding" evidence="13">
    <location>
        <begin position="1"/>
        <end position="280"/>
    </location>
</feature>
<dbReference type="CDD" id="cd18807">
    <property type="entry name" value="SF1_C_UvrD"/>
    <property type="match status" value="1"/>
</dbReference>
<keyword evidence="4 11" id="KW-0378">Hydrolase</keyword>
<dbReference type="CDD" id="cd17932">
    <property type="entry name" value="DEXQc_UvrD"/>
    <property type="match status" value="1"/>
</dbReference>
<dbReference type="Proteomes" id="UP000063991">
    <property type="component" value="Chromosome"/>
</dbReference>
<dbReference type="InterPro" id="IPR014016">
    <property type="entry name" value="UvrD-like_ATP-bd"/>
</dbReference>
<dbReference type="OrthoDB" id="9806690at2"/>
<comment type="similarity">
    <text evidence="1 11">Belongs to the helicase family. UvrD subfamily.</text>
</comment>
<dbReference type="GO" id="GO:0006260">
    <property type="term" value="P:DNA replication"/>
    <property type="evidence" value="ECO:0007669"/>
    <property type="project" value="UniProtKB-UniRule"/>
</dbReference>
<dbReference type="PROSITE" id="PS51198">
    <property type="entry name" value="UVRD_HELICASE_ATP_BIND"/>
    <property type="match status" value="1"/>
</dbReference>
<dbReference type="NCBIfam" id="TIGR01074">
    <property type="entry name" value="rep"/>
    <property type="match status" value="1"/>
</dbReference>
<dbReference type="Pfam" id="PF13361">
    <property type="entry name" value="UvrD_C"/>
    <property type="match status" value="1"/>
</dbReference>
<dbReference type="InterPro" id="IPR014017">
    <property type="entry name" value="DNA_helicase_UvrD-like_C"/>
</dbReference>
<dbReference type="EC" id="5.6.2.4" evidence="11"/>
<dbReference type="RefSeq" id="WP_061093887.1">
    <property type="nucleotide sequence ID" value="NZ_CP014323.1"/>
</dbReference>
<feature type="domain" description="UvrD-like helicase C-terminal" evidence="14">
    <location>
        <begin position="281"/>
        <end position="563"/>
    </location>
</feature>
<dbReference type="GO" id="GO:0016887">
    <property type="term" value="F:ATP hydrolysis activity"/>
    <property type="evidence" value="ECO:0007669"/>
    <property type="project" value="RHEA"/>
</dbReference>
<keyword evidence="3 11" id="KW-0547">Nucleotide-binding</keyword>
<dbReference type="GO" id="GO:0009314">
    <property type="term" value="P:response to radiation"/>
    <property type="evidence" value="ECO:0007669"/>
    <property type="project" value="UniProtKB-ARBA"/>
</dbReference>
<keyword evidence="2 11" id="KW-0235">DNA replication</keyword>
<evidence type="ECO:0000256" key="12">
    <source>
        <dbReference type="PROSITE-ProRule" id="PRU00560"/>
    </source>
</evidence>
<keyword evidence="6 11" id="KW-0067">ATP-binding</keyword>
<protein>
    <recommendedName>
        <fullName evidence="11">ATP-dependent DNA helicase Rep</fullName>
        <ecNumber evidence="11">5.6.2.4</ecNumber>
    </recommendedName>
    <alternativeName>
        <fullName evidence="11">DNA 3'-5' helicase Rep</fullName>
    </alternativeName>
</protein>
<keyword evidence="8 11" id="KW-0413">Isomerase</keyword>
<evidence type="ECO:0000256" key="9">
    <source>
        <dbReference type="ARBA" id="ARBA00034617"/>
    </source>
</evidence>
<comment type="function">
    <text evidence="11">Rep helicase is a single-stranded DNA-dependent ATPase involved in DNA replication; it can initiate unwinding at a nick in the DNA. It binds to the single-stranded DNA and acts in a progressive fashion along the DNA in the 3' to 5' direction.</text>
</comment>
<dbReference type="InterPro" id="IPR027417">
    <property type="entry name" value="P-loop_NTPase"/>
</dbReference>
<comment type="catalytic activity">
    <reaction evidence="10 11">
        <text>ATP + H2O = ADP + phosphate + H(+)</text>
        <dbReference type="Rhea" id="RHEA:13065"/>
        <dbReference type="ChEBI" id="CHEBI:15377"/>
        <dbReference type="ChEBI" id="CHEBI:15378"/>
        <dbReference type="ChEBI" id="CHEBI:30616"/>
        <dbReference type="ChEBI" id="CHEBI:43474"/>
        <dbReference type="ChEBI" id="CHEBI:456216"/>
        <dbReference type="EC" id="5.6.2.4"/>
    </reaction>
</comment>
<evidence type="ECO:0000256" key="6">
    <source>
        <dbReference type="ARBA" id="ARBA00022840"/>
    </source>
</evidence>
<evidence type="ECO:0000259" key="14">
    <source>
        <dbReference type="PROSITE" id="PS51217"/>
    </source>
</evidence>
<dbReference type="GO" id="GO:0003697">
    <property type="term" value="F:single-stranded DNA binding"/>
    <property type="evidence" value="ECO:0007669"/>
    <property type="project" value="UniProtKB-UniRule"/>
</dbReference>
<dbReference type="GO" id="GO:0005524">
    <property type="term" value="F:ATP binding"/>
    <property type="evidence" value="ECO:0007669"/>
    <property type="project" value="UniProtKB-UniRule"/>
</dbReference>
<dbReference type="GO" id="GO:0043138">
    <property type="term" value="F:3'-5' DNA helicase activity"/>
    <property type="evidence" value="ECO:0007669"/>
    <property type="project" value="UniProtKB-UniRule"/>
</dbReference>
<evidence type="ECO:0000313" key="16">
    <source>
        <dbReference type="Proteomes" id="UP000063991"/>
    </source>
</evidence>
<evidence type="ECO:0000256" key="2">
    <source>
        <dbReference type="ARBA" id="ARBA00022705"/>
    </source>
</evidence>
<evidence type="ECO:0000259" key="13">
    <source>
        <dbReference type="PROSITE" id="PS51198"/>
    </source>
</evidence>
<dbReference type="Gene3D" id="1.10.10.160">
    <property type="match status" value="1"/>
</dbReference>
<keyword evidence="5 11" id="KW-0347">Helicase</keyword>
<feature type="binding site" evidence="12">
    <location>
        <begin position="22"/>
        <end position="29"/>
    </location>
    <ligand>
        <name>ATP</name>
        <dbReference type="ChEBI" id="CHEBI:30616"/>
    </ligand>
</feature>
<dbReference type="HAMAP" id="MF_01920">
    <property type="entry name" value="Helicase_Rep"/>
    <property type="match status" value="1"/>
</dbReference>
<dbReference type="InterPro" id="IPR013986">
    <property type="entry name" value="DExx_box_DNA_helicase_dom_sf"/>
</dbReference>
<comment type="subunit">
    <text evidence="11">Homodimer.</text>
</comment>
<evidence type="ECO:0000256" key="10">
    <source>
        <dbReference type="ARBA" id="ARBA00048988"/>
    </source>
</evidence>
<dbReference type="InterPro" id="IPR005752">
    <property type="entry name" value="Helicase_Rep"/>
</dbReference>
<proteinExistence type="inferred from homology"/>
<dbReference type="GO" id="GO:0005829">
    <property type="term" value="C:cytosol"/>
    <property type="evidence" value="ECO:0007669"/>
    <property type="project" value="TreeGrafter"/>
</dbReference>
<dbReference type="GO" id="GO:0032991">
    <property type="term" value="C:protein-containing complex"/>
    <property type="evidence" value="ECO:0007669"/>
    <property type="project" value="UniProtKB-ARBA"/>
</dbReference>
<comment type="catalytic activity">
    <reaction evidence="9 11">
        <text>Couples ATP hydrolysis with the unwinding of duplex DNA by translocating in the 3'-5' direction.</text>
        <dbReference type="EC" id="5.6.2.4"/>
    </reaction>
</comment>
<evidence type="ECO:0000256" key="8">
    <source>
        <dbReference type="ARBA" id="ARBA00023235"/>
    </source>
</evidence>
<dbReference type="PANTHER" id="PTHR11070">
    <property type="entry name" value="UVRD / RECB / PCRA DNA HELICASE FAMILY MEMBER"/>
    <property type="match status" value="1"/>
</dbReference>
<evidence type="ECO:0000256" key="4">
    <source>
        <dbReference type="ARBA" id="ARBA00022801"/>
    </source>
</evidence>
<dbReference type="FunFam" id="1.10.10.160:FF:000001">
    <property type="entry name" value="ATP-dependent DNA helicase"/>
    <property type="match status" value="1"/>
</dbReference>
<dbReference type="GO" id="GO:0000725">
    <property type="term" value="P:recombinational repair"/>
    <property type="evidence" value="ECO:0007669"/>
    <property type="project" value="TreeGrafter"/>
</dbReference>
<dbReference type="Pfam" id="PF00580">
    <property type="entry name" value="UvrD-helicase"/>
    <property type="match status" value="1"/>
</dbReference>
<evidence type="ECO:0000256" key="3">
    <source>
        <dbReference type="ARBA" id="ARBA00022741"/>
    </source>
</evidence>
<dbReference type="AlphaFoldDB" id="A0A126PUP3"/>
<evidence type="ECO:0000313" key="15">
    <source>
        <dbReference type="EMBL" id="AMJ96764.1"/>
    </source>
</evidence>
<reference evidence="15 16" key="1">
    <citation type="submission" date="2015-12" db="EMBL/GenBank/DDBJ databases">
        <authorList>
            <person name="Shamseldin A."/>
            <person name="Moawad H."/>
            <person name="Abd El-Rahim W.M."/>
            <person name="Sadowsky M.J."/>
        </authorList>
    </citation>
    <scope>NUCLEOTIDE SEQUENCE [LARGE SCALE GENOMIC DNA]</scope>
    <source>
        <strain evidence="15 16">D7</strain>
    </source>
</reference>
<dbReference type="Gene3D" id="3.40.50.300">
    <property type="entry name" value="P-loop containing nucleotide triphosphate hydrolases"/>
    <property type="match status" value="2"/>
</dbReference>
<keyword evidence="7 11" id="KW-0238">DNA-binding</keyword>
<dbReference type="SUPFAM" id="SSF52540">
    <property type="entry name" value="P-loop containing nucleoside triphosphate hydrolases"/>
    <property type="match status" value="1"/>
</dbReference>
<gene>
    <name evidence="11" type="primary">rep</name>
    <name evidence="15" type="ORF">AVL55_00355</name>
</gene>